<dbReference type="AlphaFoldDB" id="A0A3M7RPA8"/>
<reference evidence="1 2" key="1">
    <citation type="journal article" date="2018" name="Sci. Rep.">
        <title>Genomic signatures of local adaptation to the degree of environmental predictability in rotifers.</title>
        <authorList>
            <person name="Franch-Gras L."/>
            <person name="Hahn C."/>
            <person name="Garcia-Roger E.M."/>
            <person name="Carmona M.J."/>
            <person name="Serra M."/>
            <person name="Gomez A."/>
        </authorList>
    </citation>
    <scope>NUCLEOTIDE SEQUENCE [LARGE SCALE GENOMIC DNA]</scope>
    <source>
        <strain evidence="1">HYR1</strain>
    </source>
</reference>
<proteinExistence type="predicted"/>
<sequence length="71" mass="8547">MFSDIKDFLKTRRNEISFFLTKKKFLFEKLEFFGRQHFFNETNNVSFNSLIRLDNNNCGCGVTSKYFCQKI</sequence>
<gene>
    <name evidence="1" type="ORF">BpHYR1_043156</name>
</gene>
<keyword evidence="2" id="KW-1185">Reference proteome</keyword>
<accession>A0A3M7RPA8</accession>
<name>A0A3M7RPA8_BRAPC</name>
<evidence type="ECO:0000313" key="1">
    <source>
        <dbReference type="EMBL" id="RNA25240.1"/>
    </source>
</evidence>
<organism evidence="1 2">
    <name type="scientific">Brachionus plicatilis</name>
    <name type="common">Marine rotifer</name>
    <name type="synonym">Brachionus muelleri</name>
    <dbReference type="NCBI Taxonomy" id="10195"/>
    <lineage>
        <taxon>Eukaryota</taxon>
        <taxon>Metazoa</taxon>
        <taxon>Spiralia</taxon>
        <taxon>Gnathifera</taxon>
        <taxon>Rotifera</taxon>
        <taxon>Eurotatoria</taxon>
        <taxon>Monogononta</taxon>
        <taxon>Pseudotrocha</taxon>
        <taxon>Ploima</taxon>
        <taxon>Brachionidae</taxon>
        <taxon>Brachionus</taxon>
    </lineage>
</organism>
<dbReference type="Proteomes" id="UP000276133">
    <property type="component" value="Unassembled WGS sequence"/>
</dbReference>
<dbReference type="EMBL" id="REGN01002957">
    <property type="protein sequence ID" value="RNA25240.1"/>
    <property type="molecule type" value="Genomic_DNA"/>
</dbReference>
<protein>
    <submittedName>
        <fullName evidence="1">Uncharacterized protein</fullName>
    </submittedName>
</protein>
<evidence type="ECO:0000313" key="2">
    <source>
        <dbReference type="Proteomes" id="UP000276133"/>
    </source>
</evidence>
<comment type="caution">
    <text evidence="1">The sequence shown here is derived from an EMBL/GenBank/DDBJ whole genome shotgun (WGS) entry which is preliminary data.</text>
</comment>